<gene>
    <name evidence="6" type="ORF">EZS27_000892</name>
</gene>
<dbReference type="EMBL" id="SNRY01000009">
    <property type="protein sequence ID" value="KAA6351767.1"/>
    <property type="molecule type" value="Genomic_DNA"/>
</dbReference>
<keyword evidence="4" id="KW-0408">Iron</keyword>
<organism evidence="6">
    <name type="scientific">termite gut metagenome</name>
    <dbReference type="NCBI Taxonomy" id="433724"/>
    <lineage>
        <taxon>unclassified sequences</taxon>
        <taxon>metagenomes</taxon>
        <taxon>organismal metagenomes</taxon>
    </lineage>
</organism>
<protein>
    <recommendedName>
        <fullName evidence="7">FAD-dependent oxidoreductase</fullName>
    </recommendedName>
</protein>
<dbReference type="PROSITE" id="PS51257">
    <property type="entry name" value="PROKAR_LIPOPROTEIN"/>
    <property type="match status" value="1"/>
</dbReference>
<dbReference type="PANTHER" id="PTHR43498:SF1">
    <property type="entry name" value="COB--COM HETERODISULFIDE REDUCTASE IRON-SULFUR SUBUNIT A"/>
    <property type="match status" value="1"/>
</dbReference>
<evidence type="ECO:0000256" key="2">
    <source>
        <dbReference type="ARBA" id="ARBA00022723"/>
    </source>
</evidence>
<evidence type="ECO:0000256" key="5">
    <source>
        <dbReference type="ARBA" id="ARBA00023014"/>
    </source>
</evidence>
<dbReference type="PANTHER" id="PTHR43498">
    <property type="entry name" value="FERREDOXIN:COB-COM HETERODISULFIDE REDUCTASE SUBUNIT A"/>
    <property type="match status" value="1"/>
</dbReference>
<dbReference type="GO" id="GO:0016491">
    <property type="term" value="F:oxidoreductase activity"/>
    <property type="evidence" value="ECO:0007669"/>
    <property type="project" value="UniProtKB-KW"/>
</dbReference>
<evidence type="ECO:0000313" key="6">
    <source>
        <dbReference type="EMBL" id="KAA6351767.1"/>
    </source>
</evidence>
<evidence type="ECO:0008006" key="7">
    <source>
        <dbReference type="Google" id="ProtNLM"/>
    </source>
</evidence>
<comment type="caution">
    <text evidence="6">The sequence shown here is derived from an EMBL/GenBank/DDBJ whole genome shotgun (WGS) entry which is preliminary data.</text>
</comment>
<dbReference type="InterPro" id="IPR039650">
    <property type="entry name" value="HdrA-like"/>
</dbReference>
<dbReference type="SUPFAM" id="SSF51905">
    <property type="entry name" value="FAD/NAD(P)-binding domain"/>
    <property type="match status" value="1"/>
</dbReference>
<evidence type="ECO:0000256" key="3">
    <source>
        <dbReference type="ARBA" id="ARBA00023002"/>
    </source>
</evidence>
<keyword evidence="1" id="KW-0004">4Fe-4S</keyword>
<keyword evidence="2" id="KW-0479">Metal-binding</keyword>
<dbReference type="AlphaFoldDB" id="A0A5J4T0H8"/>
<dbReference type="GO" id="GO:0051539">
    <property type="term" value="F:4 iron, 4 sulfur cluster binding"/>
    <property type="evidence" value="ECO:0007669"/>
    <property type="project" value="UniProtKB-KW"/>
</dbReference>
<keyword evidence="5" id="KW-0411">Iron-sulfur</keyword>
<dbReference type="Gene3D" id="3.50.50.60">
    <property type="entry name" value="FAD/NAD(P)-binding domain"/>
    <property type="match status" value="1"/>
</dbReference>
<sequence length="628" mass="70971">MKHVAHAIILLATILLCSCDNDKQVIDIAVIGGGASGVPAGVQSARMGMKTILIEETEWLGGMLTGAGVSATDGNHNLPAGMWGEFRDSLSNYYSGLDSLRTGWVSNTLFEPSVGNKILNNITQKEKNLTVLTRTTIKNIIRNDEYWQIEIEDSAHKKQVIKAKIVIDATELGDVAKLCGASYDIGMESKEVTGEDIAPQQANHIIQDLTYVAVLKDYKKEITIEKPEGYNPDLFACACDNPLCISPKEPDRVWSKDKMITYGKLPQNKYMINWPIEGNDYYVNIIEMTPQDRQITLQKAKDHTLCFVYFIQHELGYNTFGLADDEFPTKDKLPLIPYYRESRRIHGLVRFTLNHITKPYEQKDKLYRTCIAVGDYPVDHHHNQYKGDEELPNLYFYPIPSYGLPLGTLIPKDVEELIVAEKSISVSNIVNGTTRLQPVVMQIGQAAGILATLAIKSDIRIKDVSVRAVQEQMLNAKGYLLPYLDVPVNDPIFQPLQRIGSTGIMRGVGKNVGWSNQTWFRKDSPLLFSELAGITEIYPSIEKRSFTKEQPMTIKESINLIEQIREKEHSPIIEITNEQVKEVWQKYKLTDFNIERAILRGEMAVLIDRFLDPFHTKEIDITGAYIKK</sequence>
<accession>A0A5J4T0H8</accession>
<evidence type="ECO:0000256" key="4">
    <source>
        <dbReference type="ARBA" id="ARBA00023004"/>
    </source>
</evidence>
<name>A0A5J4T0H8_9ZZZZ</name>
<reference evidence="6" key="1">
    <citation type="submission" date="2019-03" db="EMBL/GenBank/DDBJ databases">
        <title>Single cell metagenomics reveals metabolic interactions within the superorganism composed of flagellate Streblomastix strix and complex community of Bacteroidetes bacteria on its surface.</title>
        <authorList>
            <person name="Treitli S.C."/>
            <person name="Kolisko M."/>
            <person name="Husnik F."/>
            <person name="Keeling P."/>
            <person name="Hampl V."/>
        </authorList>
    </citation>
    <scope>NUCLEOTIDE SEQUENCE</scope>
    <source>
        <strain evidence="6">STM</strain>
    </source>
</reference>
<dbReference type="Pfam" id="PF12831">
    <property type="entry name" value="FAD_oxidored"/>
    <property type="match status" value="1"/>
</dbReference>
<keyword evidence="3" id="KW-0560">Oxidoreductase</keyword>
<proteinExistence type="predicted"/>
<dbReference type="GO" id="GO:0046872">
    <property type="term" value="F:metal ion binding"/>
    <property type="evidence" value="ECO:0007669"/>
    <property type="project" value="UniProtKB-KW"/>
</dbReference>
<evidence type="ECO:0000256" key="1">
    <source>
        <dbReference type="ARBA" id="ARBA00022485"/>
    </source>
</evidence>
<dbReference type="InterPro" id="IPR036188">
    <property type="entry name" value="FAD/NAD-bd_sf"/>
</dbReference>